<evidence type="ECO:0000256" key="1">
    <source>
        <dbReference type="SAM" id="MobiDB-lite"/>
    </source>
</evidence>
<protein>
    <submittedName>
        <fullName evidence="2">Uncharacterized protein</fullName>
    </submittedName>
</protein>
<feature type="region of interest" description="Disordered" evidence="1">
    <location>
        <begin position="186"/>
        <end position="212"/>
    </location>
</feature>
<dbReference type="Proteomes" id="UP000005408">
    <property type="component" value="Unassembled WGS sequence"/>
</dbReference>
<accession>A0A8W8P634</accession>
<reference evidence="2" key="1">
    <citation type="submission" date="2022-08" db="UniProtKB">
        <authorList>
            <consortium name="EnsemblMetazoa"/>
        </authorList>
    </citation>
    <scope>IDENTIFICATION</scope>
    <source>
        <strain evidence="2">05x7-T-G4-1.051#20</strain>
    </source>
</reference>
<dbReference type="EnsemblMetazoa" id="G9426.1">
    <property type="protein sequence ID" value="G9426.1:cds"/>
    <property type="gene ID" value="G9426"/>
</dbReference>
<keyword evidence="3" id="KW-1185">Reference proteome</keyword>
<sequence length="212" mass="24416">MTYPETNAPLRTDASLANRDDEDHYKDVSPLTQIQIGMVSQIPLEFMHLVCLGVMKRLLLFWMKESKLLGIVKVSNLEDNVQVAKRSGVEAKCVIFPYKNEHVIVPCTDAAWTEYKYAVVEFLDERGVEAVPVRWLTNDEKECFLPQFKNKNSTKTTLAIKVAIQPTKEFSKFPVRVYKRLNRKFLPSDDSSKESSETEMPVVQKRQSPWKS</sequence>
<feature type="compositionally biased region" description="Basic and acidic residues" evidence="1">
    <location>
        <begin position="186"/>
        <end position="196"/>
    </location>
</feature>
<evidence type="ECO:0000313" key="2">
    <source>
        <dbReference type="EnsemblMetazoa" id="G9426.1:cds"/>
    </source>
</evidence>
<dbReference type="AlphaFoldDB" id="A0A8W8P634"/>
<evidence type="ECO:0000313" key="3">
    <source>
        <dbReference type="Proteomes" id="UP000005408"/>
    </source>
</evidence>
<organism evidence="2 3">
    <name type="scientific">Magallana gigas</name>
    <name type="common">Pacific oyster</name>
    <name type="synonym">Crassostrea gigas</name>
    <dbReference type="NCBI Taxonomy" id="29159"/>
    <lineage>
        <taxon>Eukaryota</taxon>
        <taxon>Metazoa</taxon>
        <taxon>Spiralia</taxon>
        <taxon>Lophotrochozoa</taxon>
        <taxon>Mollusca</taxon>
        <taxon>Bivalvia</taxon>
        <taxon>Autobranchia</taxon>
        <taxon>Pteriomorphia</taxon>
        <taxon>Ostreida</taxon>
        <taxon>Ostreoidea</taxon>
        <taxon>Ostreidae</taxon>
        <taxon>Magallana</taxon>
    </lineage>
</organism>
<name>A0A8W8P634_MAGGI</name>
<proteinExistence type="predicted"/>